<dbReference type="EMBL" id="BOPZ01000035">
    <property type="protein sequence ID" value="GIM30375.1"/>
    <property type="molecule type" value="Genomic_DNA"/>
</dbReference>
<evidence type="ECO:0000259" key="3">
    <source>
        <dbReference type="PROSITE" id="PS50972"/>
    </source>
</evidence>
<dbReference type="GO" id="GO:0010181">
    <property type="term" value="F:FMN binding"/>
    <property type="evidence" value="ECO:0007669"/>
    <property type="project" value="InterPro"/>
</dbReference>
<keyword evidence="5" id="KW-1185">Reference proteome</keyword>
<dbReference type="SUPFAM" id="SSF51395">
    <property type="entry name" value="FMN-linked oxidoreductases"/>
    <property type="match status" value="1"/>
</dbReference>
<dbReference type="PANTHER" id="PTHR43656">
    <property type="entry name" value="BINDING OXIDOREDUCTASE, PUTATIVE (AFU_ORTHOLOGUE AFUA_2G08260)-RELATED"/>
    <property type="match status" value="1"/>
</dbReference>
<dbReference type="RefSeq" id="WP_212905049.1">
    <property type="nucleotide sequence ID" value="NZ_BOPZ01000035.1"/>
</dbReference>
<evidence type="ECO:0000256" key="2">
    <source>
        <dbReference type="ARBA" id="ARBA00023002"/>
    </source>
</evidence>
<dbReference type="AlphaFoldDB" id="A0A919VHG7"/>
<protein>
    <submittedName>
        <fullName evidence="4">NADH oxidase</fullName>
    </submittedName>
</protein>
<dbReference type="InterPro" id="IPR013785">
    <property type="entry name" value="Aldolase_TIM"/>
</dbReference>
<organism evidence="4 5">
    <name type="scientific">Clostridium polyendosporum</name>
    <dbReference type="NCBI Taxonomy" id="69208"/>
    <lineage>
        <taxon>Bacteria</taxon>
        <taxon>Bacillati</taxon>
        <taxon>Bacillota</taxon>
        <taxon>Clostridia</taxon>
        <taxon>Eubacteriales</taxon>
        <taxon>Clostridiaceae</taxon>
        <taxon>Clostridium</taxon>
    </lineage>
</organism>
<sequence length="330" mass="35766">MSYLLEPLQVGTLRLSNRLVMPPMATAKSESDGEVSQAILDYYMEKSEGGYIALIIIEHSFIKQEGKASEQQLSISNDSVVKDLRELADVIHRNGSKAIMQINHAGSATTEEIIGTTPVGPSAVANPRKGNVPHELTDEEIEDIIDAFCNAARRVKEAGFDGVEIHSAHGYLLNQFFSPLTNKRADEYGGDVHNRIRIHLKIIKAVRTVVGEGFPILLRLGASDYMSGGTTIEDSKIAAREFEKAGVNILDISGGFLGYTIPGSTEQGYFAPLTEAIKKVVSIPVILTGGITEVQAAEQLLAEGKADLIGVGRAIFKDSKWAQKAMESLR</sequence>
<reference evidence="4" key="1">
    <citation type="submission" date="2021-03" db="EMBL/GenBank/DDBJ databases">
        <title>Taxonomic study of Clostridium polyendosporum from meadow-gley soil under rice.</title>
        <authorList>
            <person name="Kobayashi H."/>
            <person name="Tanizawa Y."/>
            <person name="Yagura M."/>
        </authorList>
    </citation>
    <scope>NUCLEOTIDE SEQUENCE</scope>
    <source>
        <strain evidence="4">JCM 30710</strain>
    </source>
</reference>
<dbReference type="CDD" id="cd02803">
    <property type="entry name" value="OYE_like_FMN_family"/>
    <property type="match status" value="1"/>
</dbReference>
<dbReference type="GO" id="GO:0042558">
    <property type="term" value="P:pteridine-containing compound metabolic process"/>
    <property type="evidence" value="ECO:0007669"/>
    <property type="project" value="InterPro"/>
</dbReference>
<dbReference type="Pfam" id="PF00724">
    <property type="entry name" value="Oxidored_FMN"/>
    <property type="match status" value="1"/>
</dbReference>
<evidence type="ECO:0000256" key="1">
    <source>
        <dbReference type="ARBA" id="ARBA00022630"/>
    </source>
</evidence>
<keyword evidence="2" id="KW-0560">Oxidoreductase</keyword>
<dbReference type="GO" id="GO:0016491">
    <property type="term" value="F:oxidoreductase activity"/>
    <property type="evidence" value="ECO:0007669"/>
    <property type="project" value="UniProtKB-KW"/>
</dbReference>
<keyword evidence="1" id="KW-0285">Flavoprotein</keyword>
<gene>
    <name evidence="4" type="ORF">CPJCM30710_30410</name>
</gene>
<dbReference type="PROSITE" id="PS50972">
    <property type="entry name" value="PTERIN_BINDING"/>
    <property type="match status" value="1"/>
</dbReference>
<comment type="caution">
    <text evidence="4">The sequence shown here is derived from an EMBL/GenBank/DDBJ whole genome shotgun (WGS) entry which is preliminary data.</text>
</comment>
<dbReference type="InterPro" id="IPR051799">
    <property type="entry name" value="NADH_flavin_oxidoreductase"/>
</dbReference>
<accession>A0A919VHG7</accession>
<evidence type="ECO:0000313" key="5">
    <source>
        <dbReference type="Proteomes" id="UP000679179"/>
    </source>
</evidence>
<dbReference type="PANTHER" id="PTHR43656:SF2">
    <property type="entry name" value="BINDING OXIDOREDUCTASE, PUTATIVE (AFU_ORTHOLOGUE AFUA_2G08260)-RELATED"/>
    <property type="match status" value="1"/>
</dbReference>
<evidence type="ECO:0000313" key="4">
    <source>
        <dbReference type="EMBL" id="GIM30375.1"/>
    </source>
</evidence>
<dbReference type="InterPro" id="IPR000489">
    <property type="entry name" value="Pterin-binding_dom"/>
</dbReference>
<feature type="domain" description="Pterin-binding" evidence="3">
    <location>
        <begin position="207"/>
        <end position="330"/>
    </location>
</feature>
<dbReference type="Proteomes" id="UP000679179">
    <property type="component" value="Unassembled WGS sequence"/>
</dbReference>
<proteinExistence type="predicted"/>
<name>A0A919VHG7_9CLOT</name>
<dbReference type="Gene3D" id="3.20.20.70">
    <property type="entry name" value="Aldolase class I"/>
    <property type="match status" value="1"/>
</dbReference>
<dbReference type="InterPro" id="IPR001155">
    <property type="entry name" value="OxRdtase_FMN_N"/>
</dbReference>